<dbReference type="Pfam" id="PF12728">
    <property type="entry name" value="HTH_17"/>
    <property type="match status" value="1"/>
</dbReference>
<dbReference type="EMBL" id="DVHF01000064">
    <property type="protein sequence ID" value="HIR57114.1"/>
    <property type="molecule type" value="Genomic_DNA"/>
</dbReference>
<evidence type="ECO:0000259" key="1">
    <source>
        <dbReference type="Pfam" id="PF12728"/>
    </source>
</evidence>
<dbReference type="Proteomes" id="UP000886785">
    <property type="component" value="Unassembled WGS sequence"/>
</dbReference>
<accession>A0A9D1J1I4</accession>
<dbReference type="AlphaFoldDB" id="A0A9D1J1I4"/>
<gene>
    <name evidence="2" type="ORF">IAA54_05545</name>
</gene>
<comment type="caution">
    <text evidence="2">The sequence shown here is derived from an EMBL/GenBank/DDBJ whole genome shotgun (WGS) entry which is preliminary data.</text>
</comment>
<reference evidence="2" key="1">
    <citation type="submission" date="2020-10" db="EMBL/GenBank/DDBJ databases">
        <authorList>
            <person name="Gilroy R."/>
        </authorList>
    </citation>
    <scope>NUCLEOTIDE SEQUENCE</scope>
    <source>
        <strain evidence="2">ChiSjej1B19-7085</strain>
    </source>
</reference>
<reference evidence="2" key="2">
    <citation type="journal article" date="2021" name="PeerJ">
        <title>Extensive microbial diversity within the chicken gut microbiome revealed by metagenomics and culture.</title>
        <authorList>
            <person name="Gilroy R."/>
            <person name="Ravi A."/>
            <person name="Getino M."/>
            <person name="Pursley I."/>
            <person name="Horton D.L."/>
            <person name="Alikhan N.F."/>
            <person name="Baker D."/>
            <person name="Gharbi K."/>
            <person name="Hall N."/>
            <person name="Watson M."/>
            <person name="Adriaenssens E.M."/>
            <person name="Foster-Nyarko E."/>
            <person name="Jarju S."/>
            <person name="Secka A."/>
            <person name="Antonio M."/>
            <person name="Oren A."/>
            <person name="Chaudhuri R.R."/>
            <person name="La Ragione R."/>
            <person name="Hildebrand F."/>
            <person name="Pallen M.J."/>
        </authorList>
    </citation>
    <scope>NUCLEOTIDE SEQUENCE</scope>
    <source>
        <strain evidence="2">ChiSjej1B19-7085</strain>
    </source>
</reference>
<evidence type="ECO:0000313" key="2">
    <source>
        <dbReference type="EMBL" id="HIR57114.1"/>
    </source>
</evidence>
<name>A0A9D1J1I4_9FIRM</name>
<sequence length="74" mass="8399">MKKTRAPKPIWTKAICDDNELPARCTVDIAALYLRCSQVMVNKWLKEGKLKGFKLGSSWRIAKEDLIAYRGDSA</sequence>
<dbReference type="GO" id="GO:0003677">
    <property type="term" value="F:DNA binding"/>
    <property type="evidence" value="ECO:0007669"/>
    <property type="project" value="InterPro"/>
</dbReference>
<dbReference type="NCBIfam" id="TIGR01764">
    <property type="entry name" value="excise"/>
    <property type="match status" value="1"/>
</dbReference>
<feature type="domain" description="Helix-turn-helix" evidence="1">
    <location>
        <begin position="26"/>
        <end position="69"/>
    </location>
</feature>
<proteinExistence type="predicted"/>
<dbReference type="InterPro" id="IPR041657">
    <property type="entry name" value="HTH_17"/>
</dbReference>
<protein>
    <submittedName>
        <fullName evidence="2">Helix-turn-helix domain-containing protein</fullName>
    </submittedName>
</protein>
<evidence type="ECO:0000313" key="3">
    <source>
        <dbReference type="Proteomes" id="UP000886785"/>
    </source>
</evidence>
<dbReference type="InterPro" id="IPR010093">
    <property type="entry name" value="SinI_DNA-bd"/>
</dbReference>
<organism evidence="2 3">
    <name type="scientific">Candidatus Gallacutalibacter pullicola</name>
    <dbReference type="NCBI Taxonomy" id="2840830"/>
    <lineage>
        <taxon>Bacteria</taxon>
        <taxon>Bacillati</taxon>
        <taxon>Bacillota</taxon>
        <taxon>Clostridia</taxon>
        <taxon>Eubacteriales</taxon>
        <taxon>Candidatus Gallacutalibacter</taxon>
    </lineage>
</organism>